<dbReference type="Proteomes" id="UP000053144">
    <property type="component" value="Chromosome 11"/>
</dbReference>
<organism evidence="1 2">
    <name type="scientific">Phaseolus angularis</name>
    <name type="common">Azuki bean</name>
    <name type="synonym">Vigna angularis</name>
    <dbReference type="NCBI Taxonomy" id="3914"/>
    <lineage>
        <taxon>Eukaryota</taxon>
        <taxon>Viridiplantae</taxon>
        <taxon>Streptophyta</taxon>
        <taxon>Embryophyta</taxon>
        <taxon>Tracheophyta</taxon>
        <taxon>Spermatophyta</taxon>
        <taxon>Magnoliopsida</taxon>
        <taxon>eudicotyledons</taxon>
        <taxon>Gunneridae</taxon>
        <taxon>Pentapetalae</taxon>
        <taxon>rosids</taxon>
        <taxon>fabids</taxon>
        <taxon>Fabales</taxon>
        <taxon>Fabaceae</taxon>
        <taxon>Papilionoideae</taxon>
        <taxon>50 kb inversion clade</taxon>
        <taxon>NPAAA clade</taxon>
        <taxon>indigoferoid/millettioid clade</taxon>
        <taxon>Phaseoleae</taxon>
        <taxon>Vigna</taxon>
    </lineage>
</organism>
<reference evidence="2" key="1">
    <citation type="journal article" date="2015" name="Proc. Natl. Acad. Sci. U.S.A.">
        <title>Genome sequencing of adzuki bean (Vigna angularis) provides insight into high starch and low fat accumulation and domestication.</title>
        <authorList>
            <person name="Yang K."/>
            <person name="Tian Z."/>
            <person name="Chen C."/>
            <person name="Luo L."/>
            <person name="Zhao B."/>
            <person name="Wang Z."/>
            <person name="Yu L."/>
            <person name="Li Y."/>
            <person name="Sun Y."/>
            <person name="Li W."/>
            <person name="Chen Y."/>
            <person name="Li Y."/>
            <person name="Zhang Y."/>
            <person name="Ai D."/>
            <person name="Zhao J."/>
            <person name="Shang C."/>
            <person name="Ma Y."/>
            <person name="Wu B."/>
            <person name="Wang M."/>
            <person name="Gao L."/>
            <person name="Sun D."/>
            <person name="Zhang P."/>
            <person name="Guo F."/>
            <person name="Wang W."/>
            <person name="Li Y."/>
            <person name="Wang J."/>
            <person name="Varshney R.K."/>
            <person name="Wang J."/>
            <person name="Ling H.Q."/>
            <person name="Wan P."/>
        </authorList>
    </citation>
    <scope>NUCLEOTIDE SEQUENCE</scope>
    <source>
        <strain evidence="2">cv. Jingnong 6</strain>
    </source>
</reference>
<proteinExistence type="predicted"/>
<dbReference type="EMBL" id="CM003381">
    <property type="protein sequence ID" value="KOM58019.1"/>
    <property type="molecule type" value="Genomic_DNA"/>
</dbReference>
<dbReference type="Gramene" id="KOM58019">
    <property type="protein sequence ID" value="KOM58019"/>
    <property type="gene ID" value="LR48_Vigan11g105200"/>
</dbReference>
<evidence type="ECO:0000313" key="2">
    <source>
        <dbReference type="Proteomes" id="UP000053144"/>
    </source>
</evidence>
<accession>A0A0L9VTE8</accession>
<evidence type="ECO:0000313" key="1">
    <source>
        <dbReference type="EMBL" id="KOM58019.1"/>
    </source>
</evidence>
<protein>
    <submittedName>
        <fullName evidence="1">Uncharacterized protein</fullName>
    </submittedName>
</protein>
<dbReference type="AlphaFoldDB" id="A0A0L9VTE8"/>
<dbReference type="PROSITE" id="PS51257">
    <property type="entry name" value="PROKAR_LIPOPROTEIN"/>
    <property type="match status" value="1"/>
</dbReference>
<gene>
    <name evidence="1" type="ORF">LR48_Vigan11g105200</name>
</gene>
<sequence>MSTRKCGKLIKQAQQGRSQAHQVQQGWTSCMRCFESLRLVVVVGEDDVVVVGEDDMVVTIRSGGDFTIGGF</sequence>
<name>A0A0L9VTE8_PHAAN</name>